<dbReference type="Proteomes" id="UP000475532">
    <property type="component" value="Unassembled WGS sequence"/>
</dbReference>
<feature type="domain" description="Transcription regulator PadR N-terminal" evidence="1">
    <location>
        <begin position="46"/>
        <end position="95"/>
    </location>
</feature>
<dbReference type="Pfam" id="PF03551">
    <property type="entry name" value="PadR"/>
    <property type="match status" value="1"/>
</dbReference>
<dbReference type="SUPFAM" id="SSF46785">
    <property type="entry name" value="Winged helix' DNA-binding domain"/>
    <property type="match status" value="1"/>
</dbReference>
<dbReference type="InterPro" id="IPR052509">
    <property type="entry name" value="Metal_resp_DNA-bind_regulator"/>
</dbReference>
<dbReference type="EMBL" id="JAAGLI010000145">
    <property type="protein sequence ID" value="NEA21949.1"/>
    <property type="molecule type" value="Genomic_DNA"/>
</dbReference>
<reference evidence="2 3" key="1">
    <citation type="submission" date="2020-01" db="EMBL/GenBank/DDBJ databases">
        <title>Insect and environment-associated Actinomycetes.</title>
        <authorList>
            <person name="Currrie C."/>
            <person name="Chevrette M."/>
            <person name="Carlson C."/>
            <person name="Stubbendieck R."/>
            <person name="Wendt-Pienkowski E."/>
        </authorList>
    </citation>
    <scope>NUCLEOTIDE SEQUENCE [LARGE SCALE GENOMIC DNA]</scope>
    <source>
        <strain evidence="2 3">SID10258</strain>
    </source>
</reference>
<name>A0A6L9Q8Y8_9ACTN</name>
<evidence type="ECO:0000313" key="2">
    <source>
        <dbReference type="EMBL" id="NEA21949.1"/>
    </source>
</evidence>
<dbReference type="RefSeq" id="WP_163053546.1">
    <property type="nucleotide sequence ID" value="NZ_JAAGLI010000145.1"/>
</dbReference>
<dbReference type="PANTHER" id="PTHR33169">
    <property type="entry name" value="PADR-FAMILY TRANSCRIPTIONAL REGULATOR"/>
    <property type="match status" value="1"/>
</dbReference>
<accession>A0A6L9Q8Y8</accession>
<sequence length="124" mass="13865">MKEPRMTEHTQTVLRILLGRLADGERDPAVLQHGLYGLDLSRRSSLPNGTLFPLLERLRKAGWVERYWEADDTAEMEGRPRRRFYKLTSSGAEQAAIELAKVSATNSGNPFIAPRPATSEGSAR</sequence>
<gene>
    <name evidence="2" type="ORF">G3I70_05465</name>
</gene>
<comment type="caution">
    <text evidence="2">The sequence shown here is derived from an EMBL/GenBank/DDBJ whole genome shotgun (WGS) entry which is preliminary data.</text>
</comment>
<dbReference type="AlphaFoldDB" id="A0A6L9Q8Y8"/>
<dbReference type="InterPro" id="IPR036388">
    <property type="entry name" value="WH-like_DNA-bd_sf"/>
</dbReference>
<dbReference type="PANTHER" id="PTHR33169:SF14">
    <property type="entry name" value="TRANSCRIPTIONAL REGULATOR RV3488"/>
    <property type="match status" value="1"/>
</dbReference>
<dbReference type="InterPro" id="IPR005149">
    <property type="entry name" value="Tscrpt_reg_PadR_N"/>
</dbReference>
<organism evidence="2 3">
    <name type="scientific">Actinomadura bangladeshensis</name>
    <dbReference type="NCBI Taxonomy" id="453573"/>
    <lineage>
        <taxon>Bacteria</taxon>
        <taxon>Bacillati</taxon>
        <taxon>Actinomycetota</taxon>
        <taxon>Actinomycetes</taxon>
        <taxon>Streptosporangiales</taxon>
        <taxon>Thermomonosporaceae</taxon>
        <taxon>Actinomadura</taxon>
    </lineage>
</organism>
<dbReference type="InterPro" id="IPR036390">
    <property type="entry name" value="WH_DNA-bd_sf"/>
</dbReference>
<evidence type="ECO:0000259" key="1">
    <source>
        <dbReference type="Pfam" id="PF03551"/>
    </source>
</evidence>
<proteinExistence type="predicted"/>
<dbReference type="Gene3D" id="1.10.10.10">
    <property type="entry name" value="Winged helix-like DNA-binding domain superfamily/Winged helix DNA-binding domain"/>
    <property type="match status" value="1"/>
</dbReference>
<protein>
    <submittedName>
        <fullName evidence="2">PadR family transcriptional regulator</fullName>
    </submittedName>
</protein>
<evidence type="ECO:0000313" key="3">
    <source>
        <dbReference type="Proteomes" id="UP000475532"/>
    </source>
</evidence>